<keyword evidence="1" id="KW-0472">Membrane</keyword>
<keyword evidence="3" id="KW-1185">Reference proteome</keyword>
<dbReference type="InParanoid" id="E4ZQW9"/>
<protein>
    <submittedName>
        <fullName evidence="2">Predicted protein</fullName>
    </submittedName>
</protein>
<proteinExistence type="predicted"/>
<dbReference type="AlphaFoldDB" id="E4ZQW9"/>
<evidence type="ECO:0000313" key="3">
    <source>
        <dbReference type="Proteomes" id="UP000002668"/>
    </source>
</evidence>
<feature type="transmembrane region" description="Helical" evidence="1">
    <location>
        <begin position="6"/>
        <end position="29"/>
    </location>
</feature>
<organism evidence="3">
    <name type="scientific">Leptosphaeria maculans (strain JN3 / isolate v23.1.3 / race Av1-4-5-6-7-8)</name>
    <name type="common">Blackleg fungus</name>
    <name type="synonym">Phoma lingam</name>
    <dbReference type="NCBI Taxonomy" id="985895"/>
    <lineage>
        <taxon>Eukaryota</taxon>
        <taxon>Fungi</taxon>
        <taxon>Dikarya</taxon>
        <taxon>Ascomycota</taxon>
        <taxon>Pezizomycotina</taxon>
        <taxon>Dothideomycetes</taxon>
        <taxon>Pleosporomycetidae</taxon>
        <taxon>Pleosporales</taxon>
        <taxon>Pleosporineae</taxon>
        <taxon>Leptosphaeriaceae</taxon>
        <taxon>Plenodomus</taxon>
        <taxon>Plenodomus lingam/Leptosphaeria maculans species complex</taxon>
    </lineage>
</organism>
<evidence type="ECO:0000256" key="1">
    <source>
        <dbReference type="SAM" id="Phobius"/>
    </source>
</evidence>
<keyword evidence="1" id="KW-0812">Transmembrane</keyword>
<name>E4ZQW9_LEPMJ</name>
<dbReference type="HOGENOM" id="CLU_2996894_0_0_1"/>
<accession>E4ZQW9</accession>
<gene>
    <name evidence="2" type="ORF">LEMA_uP037980.1</name>
</gene>
<evidence type="ECO:0000313" key="2">
    <source>
        <dbReference type="EMBL" id="CBX94124.1"/>
    </source>
</evidence>
<dbReference type="EMBL" id="FP929116">
    <property type="protein sequence ID" value="CBX94124.1"/>
    <property type="molecule type" value="Genomic_DNA"/>
</dbReference>
<dbReference type="VEuPathDB" id="FungiDB:LEMA_uP037980.1"/>
<sequence length="57" mass="6408">MHPVTLTFIIAGLLTFIIAGLLLETYILFALTHAGLQRHDSRVYRSRVGDALRLEGR</sequence>
<keyword evidence="1" id="KW-1133">Transmembrane helix</keyword>
<dbReference type="Proteomes" id="UP000002668">
    <property type="component" value="Genome"/>
</dbReference>
<reference evidence="3" key="1">
    <citation type="journal article" date="2011" name="Nat. Commun.">
        <title>Effector diversification within compartments of the Leptosphaeria maculans genome affected by Repeat-Induced Point mutations.</title>
        <authorList>
            <person name="Rouxel T."/>
            <person name="Grandaubert J."/>
            <person name="Hane J.K."/>
            <person name="Hoede C."/>
            <person name="van de Wouw A.P."/>
            <person name="Couloux A."/>
            <person name="Dominguez V."/>
            <person name="Anthouard V."/>
            <person name="Bally P."/>
            <person name="Bourras S."/>
            <person name="Cozijnsen A.J."/>
            <person name="Ciuffetti L.M."/>
            <person name="Degrave A."/>
            <person name="Dilmaghani A."/>
            <person name="Duret L."/>
            <person name="Fudal I."/>
            <person name="Goodwin S.B."/>
            <person name="Gout L."/>
            <person name="Glaser N."/>
            <person name="Linglin J."/>
            <person name="Kema G.H.J."/>
            <person name="Lapalu N."/>
            <person name="Lawrence C.B."/>
            <person name="May K."/>
            <person name="Meyer M."/>
            <person name="Ollivier B."/>
            <person name="Poulain J."/>
            <person name="Schoch C.L."/>
            <person name="Simon A."/>
            <person name="Spatafora J.W."/>
            <person name="Stachowiak A."/>
            <person name="Turgeon B.G."/>
            <person name="Tyler B.M."/>
            <person name="Vincent D."/>
            <person name="Weissenbach J."/>
            <person name="Amselem J."/>
            <person name="Quesneville H."/>
            <person name="Oliver R.P."/>
            <person name="Wincker P."/>
            <person name="Balesdent M.-H."/>
            <person name="Howlett B.J."/>
        </authorList>
    </citation>
    <scope>NUCLEOTIDE SEQUENCE [LARGE SCALE GENOMIC DNA]</scope>
    <source>
        <strain evidence="3">JN3 / isolate v23.1.3 / race Av1-4-5-6-7-8</strain>
    </source>
</reference>